<feature type="compositionally biased region" description="Basic and acidic residues" evidence="3">
    <location>
        <begin position="29"/>
        <end position="44"/>
    </location>
</feature>
<gene>
    <name evidence="4" type="ORF">RR48_05616</name>
</gene>
<dbReference type="AlphaFoldDB" id="A0A0N1IHV7"/>
<protein>
    <recommendedName>
        <fullName evidence="2">Peroxin-19</fullName>
    </recommendedName>
</protein>
<dbReference type="PANTHER" id="PTHR18901">
    <property type="entry name" value="2-DEOXYGLUCOSE-6-PHOSPHATE PHOSPHATASE 2"/>
    <property type="match status" value="1"/>
</dbReference>
<evidence type="ECO:0000256" key="1">
    <source>
        <dbReference type="ARBA" id="ARBA00006326"/>
    </source>
</evidence>
<dbReference type="InParanoid" id="A0A0N1IHV7"/>
<dbReference type="EMBL" id="KQ460036">
    <property type="protein sequence ID" value="KPJ18437.1"/>
    <property type="molecule type" value="Genomic_DNA"/>
</dbReference>
<dbReference type="InterPro" id="IPR038322">
    <property type="entry name" value="Pex19_C_sf"/>
</dbReference>
<dbReference type="SUPFAM" id="SSF56784">
    <property type="entry name" value="HAD-like"/>
    <property type="match status" value="1"/>
</dbReference>
<name>A0A0N1IHV7_PAPMA</name>
<dbReference type="Proteomes" id="UP000053240">
    <property type="component" value="Unassembled WGS sequence"/>
</dbReference>
<dbReference type="InterPro" id="IPR036412">
    <property type="entry name" value="HAD-like_sf"/>
</dbReference>
<accession>A0A0N1IHV7</accession>
<dbReference type="PANTHER" id="PTHR18901:SF38">
    <property type="entry name" value="PSEUDOURIDINE-5'-PHOSPHATASE"/>
    <property type="match status" value="1"/>
</dbReference>
<dbReference type="STRING" id="76193.A0A0N1IHV7"/>
<reference evidence="4 5" key="1">
    <citation type="journal article" date="2015" name="Nat. Commun.">
        <title>Outbred genome sequencing and CRISPR/Cas9 gene editing in butterflies.</title>
        <authorList>
            <person name="Li X."/>
            <person name="Fan D."/>
            <person name="Zhang W."/>
            <person name="Liu G."/>
            <person name="Zhang L."/>
            <person name="Zhao L."/>
            <person name="Fang X."/>
            <person name="Chen L."/>
            <person name="Dong Y."/>
            <person name="Chen Y."/>
            <person name="Ding Y."/>
            <person name="Zhao R."/>
            <person name="Feng M."/>
            <person name="Zhu Y."/>
            <person name="Feng Y."/>
            <person name="Jiang X."/>
            <person name="Zhu D."/>
            <person name="Xiang H."/>
            <person name="Feng X."/>
            <person name="Li S."/>
            <person name="Wang J."/>
            <person name="Zhang G."/>
            <person name="Kronforst M.R."/>
            <person name="Wang W."/>
        </authorList>
    </citation>
    <scope>NUCLEOTIDE SEQUENCE [LARGE SCALE GENOMIC DNA]</scope>
    <source>
        <strain evidence="4">Ya'a_city_454_Pm</strain>
        <tissue evidence="4">Whole body</tissue>
    </source>
</reference>
<feature type="region of interest" description="Disordered" evidence="3">
    <location>
        <begin position="1"/>
        <end position="49"/>
    </location>
</feature>
<evidence type="ECO:0000313" key="5">
    <source>
        <dbReference type="Proteomes" id="UP000053240"/>
    </source>
</evidence>
<dbReference type="Gene3D" id="1.20.120.900">
    <property type="entry name" value="Pex19, mPTS binding domain"/>
    <property type="match status" value="1"/>
</dbReference>
<dbReference type="InterPro" id="IPR023214">
    <property type="entry name" value="HAD_sf"/>
</dbReference>
<organism evidence="4 5">
    <name type="scientific">Papilio machaon</name>
    <name type="common">Old World swallowtail butterfly</name>
    <dbReference type="NCBI Taxonomy" id="76193"/>
    <lineage>
        <taxon>Eukaryota</taxon>
        <taxon>Metazoa</taxon>
        <taxon>Ecdysozoa</taxon>
        <taxon>Arthropoda</taxon>
        <taxon>Hexapoda</taxon>
        <taxon>Insecta</taxon>
        <taxon>Pterygota</taxon>
        <taxon>Neoptera</taxon>
        <taxon>Endopterygota</taxon>
        <taxon>Lepidoptera</taxon>
        <taxon>Glossata</taxon>
        <taxon>Ditrysia</taxon>
        <taxon>Papilionoidea</taxon>
        <taxon>Papilionidae</taxon>
        <taxon>Papilioninae</taxon>
        <taxon>Papilio</taxon>
    </lineage>
</organism>
<dbReference type="Gene3D" id="3.40.50.1000">
    <property type="entry name" value="HAD superfamily/HAD-like"/>
    <property type="match status" value="1"/>
</dbReference>
<proteinExistence type="inferred from homology"/>
<dbReference type="SFLD" id="SFLDS00003">
    <property type="entry name" value="Haloacid_Dehalogenase"/>
    <property type="match status" value="1"/>
</dbReference>
<dbReference type="GO" id="GO:0005777">
    <property type="term" value="C:peroxisome"/>
    <property type="evidence" value="ECO:0007669"/>
    <property type="project" value="InterPro"/>
</dbReference>
<dbReference type="SFLD" id="SFLDG01129">
    <property type="entry name" value="C1.5:_HAD__Beta-PGM__Phosphata"/>
    <property type="match status" value="1"/>
</dbReference>
<dbReference type="InterPro" id="IPR023198">
    <property type="entry name" value="PGP-like_dom2"/>
</dbReference>
<dbReference type="Pfam" id="PF00702">
    <property type="entry name" value="Hydrolase"/>
    <property type="match status" value="1"/>
</dbReference>
<feature type="compositionally biased region" description="Basic and acidic residues" evidence="3">
    <location>
        <begin position="1"/>
        <end position="13"/>
    </location>
</feature>
<comment type="similarity">
    <text evidence="1">Belongs to the peroxin-19 family.</text>
</comment>
<evidence type="ECO:0000256" key="2">
    <source>
        <dbReference type="ARBA" id="ARBA00029688"/>
    </source>
</evidence>
<sequence>MSDNKDVSKKDADPELGDLLDSALQDMIQKTEGKTEENENKTEDEAPANVWNEEFIREAAAQFESNMAALLGNFSGIPDENVTQEQIAHTFSKMAEAAAQVLKPPSDTPAVDNANETATQEKINEVSEAITRTLQNLNTDSENLQTPFSENDLANMFANFNMGEGGQENNMFVPFMQGMMQSLLSKEVLYPSLKDLVERYPTWLAENKGKIEQAEYDRFEKQQKLMEEVCAELEPEQESDPEDVKRKRFEVVLNLMQQMQDLGQPPKDLVGDIGAPPPGFAPPTAQDGGQCAIITPLLYERNNLNCLYLKNKFSYTKKYKKVTHCLFDLDGTILDSEIIYHKAIQKICERYDKTYSTKLKNQLYGVTDRQLSIGVVSALKLPISVDDFEKQMTDMVQKNLTDAPFKEGKLLQVPTFVIFFRDSAERLLWHLSASKIPIALVTNSTDQAVQMHVKARPKLFGLFHHKVCITDPEVKRGKPQPDMYLLGAARFTPKANPTQCLVFEDSVVGVEAAVRAKMQVVMVPDYRIDKELTLKATIVLKTLLDLDPTLFGIPAFKDGVKRGF</sequence>
<dbReference type="GO" id="GO:0016791">
    <property type="term" value="F:phosphatase activity"/>
    <property type="evidence" value="ECO:0007669"/>
    <property type="project" value="TreeGrafter"/>
</dbReference>
<dbReference type="InterPro" id="IPR006439">
    <property type="entry name" value="HAD-SF_hydro_IA"/>
</dbReference>
<evidence type="ECO:0000313" key="4">
    <source>
        <dbReference type="EMBL" id="KPJ18437.1"/>
    </source>
</evidence>
<dbReference type="InterPro" id="IPR006708">
    <property type="entry name" value="Pex19"/>
</dbReference>
<dbReference type="Pfam" id="PF04614">
    <property type="entry name" value="Pex19"/>
    <property type="match status" value="1"/>
</dbReference>
<keyword evidence="5" id="KW-1185">Reference proteome</keyword>
<dbReference type="Gene3D" id="1.10.150.240">
    <property type="entry name" value="Putative phosphatase, domain 2"/>
    <property type="match status" value="1"/>
</dbReference>
<dbReference type="NCBIfam" id="TIGR01509">
    <property type="entry name" value="HAD-SF-IA-v3"/>
    <property type="match status" value="1"/>
</dbReference>
<evidence type="ECO:0000256" key="3">
    <source>
        <dbReference type="SAM" id="MobiDB-lite"/>
    </source>
</evidence>